<feature type="transmembrane region" description="Helical" evidence="3">
    <location>
        <begin position="1786"/>
        <end position="1807"/>
    </location>
</feature>
<feature type="coiled-coil region" evidence="1">
    <location>
        <begin position="812"/>
        <end position="864"/>
    </location>
</feature>
<keyword evidence="5" id="KW-1185">Reference proteome</keyword>
<accession>A0ABN9RNL5</accession>
<keyword evidence="3" id="KW-0472">Membrane</keyword>
<keyword evidence="3" id="KW-1133">Transmembrane helix</keyword>
<evidence type="ECO:0000313" key="5">
    <source>
        <dbReference type="Proteomes" id="UP001189429"/>
    </source>
</evidence>
<feature type="region of interest" description="Disordered" evidence="2">
    <location>
        <begin position="653"/>
        <end position="680"/>
    </location>
</feature>
<name>A0ABN9RNL5_9DINO</name>
<comment type="caution">
    <text evidence="4">The sequence shown here is derived from an EMBL/GenBank/DDBJ whole genome shotgun (WGS) entry which is preliminary data.</text>
</comment>
<proteinExistence type="predicted"/>
<feature type="region of interest" description="Disordered" evidence="2">
    <location>
        <begin position="1837"/>
        <end position="1857"/>
    </location>
</feature>
<evidence type="ECO:0000256" key="2">
    <source>
        <dbReference type="SAM" id="MobiDB-lite"/>
    </source>
</evidence>
<protein>
    <submittedName>
        <fullName evidence="4">Uncharacterized protein</fullName>
    </submittedName>
</protein>
<feature type="transmembrane region" description="Helical" evidence="3">
    <location>
        <begin position="1756"/>
        <end position="1774"/>
    </location>
</feature>
<evidence type="ECO:0000313" key="4">
    <source>
        <dbReference type="EMBL" id="CAK0820802.1"/>
    </source>
</evidence>
<sequence>MTTRITFRYKSETTGDCVIKWVLPFMVGGDEPRSPLPPGPPPGRTNEVFDVTTPERVHMFCKKVIFAIYQFSHLDPASFLADMQHGRGLLQTGQVIQDIARDVTTCPINMALVLDKLWDTEDDADMLCLTSSSAPSIFRGPISIDGHSSILSGFELSFSYISESTSSEVQSDNSSSEYEQHQHSPLDSEDDIYAAKVSIMAKAGTLPDPGLSSAVPVPGLDDADDELAALQLMVTSQDSPFGWEFDGTDAKLSDIFVDISTRNMTPHERAAFMQGKRKELTEFFGNDVWESHKPTGEEDPRRILKAKWVLKWTKNDDGAPRAKARLAHFKVPKDAAELMGIEPNTLMKLIKRMYGQVDAPRRWWLRAVDDLKASGLKQHPLDPCAFLSFDEDGNNDGFILLYVDDMLGGKLTQTPHWENPKSNSSEIEVKMATYVKNLEPITIEANETLRFYKQNSDVGLKIKKIGQVCDIVFVAMTDAAWGVRLGGSSQGGYVVLACHKKIFDGHESDFSVIDWKSFKLLRMARSSLHAESQAAAAGMDGWEFAMRFWAALIYDGVDITKDESTRMAGEPALVVDAKALYDAAQKESIASFQDKRTGIEVLALRGRMEATMTRWRWVSSERQCADGLAKIAARQLLADRLRHGWLQLKHDPNYPAAKKKTKEERQDSIDQTRPAASAATRKATTPFMQLAVFAICCCRSAAHSGCDAKNENIAGAEFKCKTELAVLRAKAEKERIEKVRDLGLRAREAGARATEEGAALQSELGAARRELRGTLCEAQRAEEAARQAAMRRAPIAAEWREAEALRSASGAAEAAAAALREQRGALRAEERELLGSLGRGGEEVERQQETARQLEAALEGQRALLGRRRARSAGLHAELQQVLRDLEQDDHQHSRRCEAELAARVALLEGEAQSARATSDRCALSGGCKAPATRASERVDVLGLGLRLRPNSPPIGLWNFVDDAVVHSEGIVASVRTQMVALAGQLVQSFAEQWLPISDKTTLVSNSGSLGRGLESDLKATSLPISRTAFAVDLGWDTTAGARRVVRELGEPSQVPAPLSGAPLGLRARWVVPGSGLAGAGATASEAVTGALLARRAVGGPAPEELVGRFEETTRAQLKANRDMSATSLPSPSWLVKVKRPEGLAVYGFRTLPSAADVLAGIMEAVFLSGGVRPASHANMPLAAGSVGGLAAGVRALADPAPSPPADAPGGALALPAAALGAAAPPLAAADLRVDAVSIDVRGDRWRDFLEGAASPTAWHTNWMVEGRIAEGDPITREHGLLCRILELTVGYDQVNMGELAHLEMTARRLFSHVKRSPLQLPDVRGLDWASPASTLPASASWAGMGLSPEVSSYMAAADIQCAFFHMGLLSGRRHHVFVDNVALALTAGRGRGRAAKRRVASRCRLMGAARSSVQELDVISAAFLARPAERWPLWAALKLARHGGAALRGFDAADVRGALDQATGRLGSEAQPSLHVLRHSAASDDLPAARFSLPEAKDAGRWIADCCLRRSAKRAKLQRQMDDLPDEVTSIGQLVDAHLGALIEAAALGMPFPRPVPVRLAVVNDVMTSVVFASRLLFKIVVVSRGLMACPVFKLQRSVAVDGEEGGDTWDCGFAWQAVMDFVVGFPATAQKWWLDVTVRSPLGSALFASSRVAGSAAAVGDNCKNVRYGAGVRSISVESGGRLSASAATALADLAAASQPYGRRQRGGRRGTTALALAGRVCALVVAWCADATLAGRHLLAWTPRSVPPARQHVLAVLAAASLVCVVMAFWVGWKSSRAMMKTLTVSTIVLGVILLAVALFARLYSNSARPDVVRVANLVCQDVHVWKCQAGSSELEASPEEEPERRLLDRAPARPRPQRSIAGAELLGLLVILKYSLPPITASFDASFVADGLLERGRAAAAEATAAQGALWRRTWRVLDDYGGPGDRALAAKEIKGHAARQGADRCAKCAAQVFRSPAGVRKAREVRALALDEVAHWVGAAGGESTQFRRVFDGGCEGCKKGPLLSLRKHETFKIANDGVRCVMCLRSAWGVSGIEELYGHACDHEAFAPGAGGAWRRRAESARVGPEAEDGEGAGAAAAGAASGSGSQGVTSERDLRAISGYRGCKRCRCYAREINGKHGVVGGECQPASGEALGGMRKIEQIRAGFDLKTGRLQRRLTSP</sequence>
<feature type="compositionally biased region" description="Basic and acidic residues" evidence="2">
    <location>
        <begin position="661"/>
        <end position="670"/>
    </location>
</feature>
<reference evidence="4" key="1">
    <citation type="submission" date="2023-10" db="EMBL/GenBank/DDBJ databases">
        <authorList>
            <person name="Chen Y."/>
            <person name="Shah S."/>
            <person name="Dougan E. K."/>
            <person name="Thang M."/>
            <person name="Chan C."/>
        </authorList>
    </citation>
    <scope>NUCLEOTIDE SEQUENCE [LARGE SCALE GENOMIC DNA]</scope>
</reference>
<dbReference type="Proteomes" id="UP001189429">
    <property type="component" value="Unassembled WGS sequence"/>
</dbReference>
<organism evidence="4 5">
    <name type="scientific">Prorocentrum cordatum</name>
    <dbReference type="NCBI Taxonomy" id="2364126"/>
    <lineage>
        <taxon>Eukaryota</taxon>
        <taxon>Sar</taxon>
        <taxon>Alveolata</taxon>
        <taxon>Dinophyceae</taxon>
        <taxon>Prorocentrales</taxon>
        <taxon>Prorocentraceae</taxon>
        <taxon>Prorocentrum</taxon>
    </lineage>
</organism>
<gene>
    <name evidence="4" type="ORF">PCOR1329_LOCUS22336</name>
</gene>
<feature type="compositionally biased region" description="Basic and acidic residues" evidence="2">
    <location>
        <begin position="1846"/>
        <end position="1855"/>
    </location>
</feature>
<dbReference type="EMBL" id="CAUYUJ010007447">
    <property type="protein sequence ID" value="CAK0820802.1"/>
    <property type="molecule type" value="Genomic_DNA"/>
</dbReference>
<keyword evidence="3" id="KW-0812">Transmembrane</keyword>
<evidence type="ECO:0000256" key="3">
    <source>
        <dbReference type="SAM" id="Phobius"/>
    </source>
</evidence>
<feature type="region of interest" description="Disordered" evidence="2">
    <location>
        <begin position="2063"/>
        <end position="2097"/>
    </location>
</feature>
<feature type="compositionally biased region" description="Low complexity" evidence="2">
    <location>
        <begin position="2080"/>
        <end position="2094"/>
    </location>
</feature>
<evidence type="ECO:0000256" key="1">
    <source>
        <dbReference type="SAM" id="Coils"/>
    </source>
</evidence>
<keyword evidence="1" id="KW-0175">Coiled coil</keyword>